<accession>A0A2N1J4A3</accession>
<evidence type="ECO:0008006" key="3">
    <source>
        <dbReference type="Google" id="ProtNLM"/>
    </source>
</evidence>
<dbReference type="InterPro" id="IPR027417">
    <property type="entry name" value="P-loop_NTPase"/>
</dbReference>
<dbReference type="Proteomes" id="UP000233248">
    <property type="component" value="Unassembled WGS sequence"/>
</dbReference>
<protein>
    <recommendedName>
        <fullName evidence="3">Sulfotransferase domain-containing protein</fullName>
    </recommendedName>
</protein>
<name>A0A2N1J4A3_9BACT</name>
<proteinExistence type="predicted"/>
<sequence length="305" mass="36239">MIEKMNNLLSKENSNLVSLHENNNYPIYFIIAQPRGASTLFQQLITSNLHIGYISNFLAKFYQAPAFGIELEKDIINKDYKSNYISSYGNTKGINEPHEWGWFWKEQLNLKDNEHYCKKQNFDNLKTNLNFIVNTKKLPLIIDNVYAMANILKFKDNFKNIRIINLTRDLYFICNSIINARISRYDNINHFYGHIPNNISVIQKIKNPIEQIVFQVKSIQDEIDLITTEFKNAQLTIDYEEIYNNSFEVVQKFKDFVKNSDSIELKEKEKHLPKLNYRNSSNLINNKYKDELDYFYKKYFGKRND</sequence>
<dbReference type="EMBL" id="NXIF01000016">
    <property type="protein sequence ID" value="PKI81391.1"/>
    <property type="molecule type" value="Genomic_DNA"/>
</dbReference>
<dbReference type="OrthoDB" id="9800698at2"/>
<dbReference type="SUPFAM" id="SSF52540">
    <property type="entry name" value="P-loop containing nucleoside triphosphate hydrolases"/>
    <property type="match status" value="1"/>
</dbReference>
<keyword evidence="2" id="KW-1185">Reference proteome</keyword>
<dbReference type="Gene3D" id="3.40.50.300">
    <property type="entry name" value="P-loop containing nucleotide triphosphate hydrolases"/>
    <property type="match status" value="1"/>
</dbReference>
<organism evidence="1 2">
    <name type="scientific">Malaciobacter halophilus</name>
    <dbReference type="NCBI Taxonomy" id="197482"/>
    <lineage>
        <taxon>Bacteria</taxon>
        <taxon>Pseudomonadati</taxon>
        <taxon>Campylobacterota</taxon>
        <taxon>Epsilonproteobacteria</taxon>
        <taxon>Campylobacterales</taxon>
        <taxon>Arcobacteraceae</taxon>
        <taxon>Malaciobacter</taxon>
    </lineage>
</organism>
<comment type="caution">
    <text evidence="1">The sequence shown here is derived from an EMBL/GenBank/DDBJ whole genome shotgun (WGS) entry which is preliminary data.</text>
</comment>
<dbReference type="RefSeq" id="WP_101184060.1">
    <property type="nucleotide sequence ID" value="NZ_NXIF01000016.1"/>
</dbReference>
<evidence type="ECO:0000313" key="2">
    <source>
        <dbReference type="Proteomes" id="UP000233248"/>
    </source>
</evidence>
<dbReference type="AlphaFoldDB" id="A0A2N1J4A3"/>
<reference evidence="1 2" key="1">
    <citation type="submission" date="2017-09" db="EMBL/GenBank/DDBJ databases">
        <title>Genomics of the genus Arcobacter.</title>
        <authorList>
            <person name="Perez-Cataluna A."/>
            <person name="Figueras M.J."/>
            <person name="Salas-Masso N."/>
        </authorList>
    </citation>
    <scope>NUCLEOTIDE SEQUENCE [LARGE SCALE GENOMIC DNA]</scope>
    <source>
        <strain evidence="1 2">DSM 18005</strain>
    </source>
</reference>
<evidence type="ECO:0000313" key="1">
    <source>
        <dbReference type="EMBL" id="PKI81391.1"/>
    </source>
</evidence>
<gene>
    <name evidence="1" type="ORF">CP960_04250</name>
</gene>
<dbReference type="KEGG" id="ahs:AHALO_2559"/>